<organism evidence="2 3">
    <name type="scientific">Aeoliella mucimassa</name>
    <dbReference type="NCBI Taxonomy" id="2527972"/>
    <lineage>
        <taxon>Bacteria</taxon>
        <taxon>Pseudomonadati</taxon>
        <taxon>Planctomycetota</taxon>
        <taxon>Planctomycetia</taxon>
        <taxon>Pirellulales</taxon>
        <taxon>Lacipirellulaceae</taxon>
        <taxon>Aeoliella</taxon>
    </lineage>
</organism>
<name>A0A518AUX4_9BACT</name>
<feature type="region of interest" description="Disordered" evidence="1">
    <location>
        <begin position="223"/>
        <end position="243"/>
    </location>
</feature>
<feature type="compositionally biased region" description="Basic and acidic residues" evidence="1">
    <location>
        <begin position="223"/>
        <end position="232"/>
    </location>
</feature>
<evidence type="ECO:0000313" key="2">
    <source>
        <dbReference type="EMBL" id="QDU58529.1"/>
    </source>
</evidence>
<protein>
    <submittedName>
        <fullName evidence="2">PBS lyase HEAT-like repeat protein</fullName>
    </submittedName>
</protein>
<dbReference type="GO" id="GO:0016829">
    <property type="term" value="F:lyase activity"/>
    <property type="evidence" value="ECO:0007669"/>
    <property type="project" value="UniProtKB-KW"/>
</dbReference>
<evidence type="ECO:0000256" key="1">
    <source>
        <dbReference type="SAM" id="MobiDB-lite"/>
    </source>
</evidence>
<dbReference type="KEGG" id="amuc:Pan181_47670"/>
<evidence type="ECO:0000313" key="3">
    <source>
        <dbReference type="Proteomes" id="UP000315750"/>
    </source>
</evidence>
<sequence length="243" mass="26482">MTQSDARVRRSVVESIGKFYKPATLEILKQVVENESNTAIVATAVRGLGKYPADDVQNTLILALDRPSFENKIAMAAIGALGASGDVSLRGKVLAVLQRDRQKFGDRDYGRALQVLAKLWKEADDKQPVRDMLEDALQDPSRKARQGAIEALGELGDRTAVAALRSYADREGEGRNATAAAAAIKKLEDDAPFVPREVQELRKQLGDLTKQQAKLQKELDTLKSKLEARPEESSADVSTTPGL</sequence>
<reference evidence="2 3" key="1">
    <citation type="submission" date="2019-02" db="EMBL/GenBank/DDBJ databases">
        <title>Deep-cultivation of Planctomycetes and their phenomic and genomic characterization uncovers novel biology.</title>
        <authorList>
            <person name="Wiegand S."/>
            <person name="Jogler M."/>
            <person name="Boedeker C."/>
            <person name="Pinto D."/>
            <person name="Vollmers J."/>
            <person name="Rivas-Marin E."/>
            <person name="Kohn T."/>
            <person name="Peeters S.H."/>
            <person name="Heuer A."/>
            <person name="Rast P."/>
            <person name="Oberbeckmann S."/>
            <person name="Bunk B."/>
            <person name="Jeske O."/>
            <person name="Meyerdierks A."/>
            <person name="Storesund J.E."/>
            <person name="Kallscheuer N."/>
            <person name="Luecker S."/>
            <person name="Lage O.M."/>
            <person name="Pohl T."/>
            <person name="Merkel B.J."/>
            <person name="Hornburger P."/>
            <person name="Mueller R.-W."/>
            <person name="Bruemmer F."/>
            <person name="Labrenz M."/>
            <person name="Spormann A.M."/>
            <person name="Op den Camp H."/>
            <person name="Overmann J."/>
            <person name="Amann R."/>
            <person name="Jetten M.S.M."/>
            <person name="Mascher T."/>
            <person name="Medema M.H."/>
            <person name="Devos D.P."/>
            <person name="Kaster A.-K."/>
            <person name="Ovreas L."/>
            <person name="Rohde M."/>
            <person name="Galperin M.Y."/>
            <person name="Jogler C."/>
        </authorList>
    </citation>
    <scope>NUCLEOTIDE SEQUENCE [LARGE SCALE GENOMIC DNA]</scope>
    <source>
        <strain evidence="2 3">Pan181</strain>
    </source>
</reference>
<dbReference type="AlphaFoldDB" id="A0A518AUX4"/>
<keyword evidence="2" id="KW-0456">Lyase</keyword>
<dbReference type="SUPFAM" id="SSF48371">
    <property type="entry name" value="ARM repeat"/>
    <property type="match status" value="1"/>
</dbReference>
<gene>
    <name evidence="2" type="ORF">Pan181_47670</name>
</gene>
<dbReference type="InterPro" id="IPR016024">
    <property type="entry name" value="ARM-type_fold"/>
</dbReference>
<dbReference type="Pfam" id="PF13646">
    <property type="entry name" value="HEAT_2"/>
    <property type="match status" value="1"/>
</dbReference>
<dbReference type="Gene3D" id="1.25.10.10">
    <property type="entry name" value="Leucine-rich Repeat Variant"/>
    <property type="match status" value="2"/>
</dbReference>
<dbReference type="InterPro" id="IPR004155">
    <property type="entry name" value="PBS_lyase_HEAT"/>
</dbReference>
<accession>A0A518AUX4</accession>
<dbReference type="Proteomes" id="UP000315750">
    <property type="component" value="Chromosome"/>
</dbReference>
<keyword evidence="3" id="KW-1185">Reference proteome</keyword>
<dbReference type="EMBL" id="CP036278">
    <property type="protein sequence ID" value="QDU58529.1"/>
    <property type="molecule type" value="Genomic_DNA"/>
</dbReference>
<proteinExistence type="predicted"/>
<dbReference type="InterPro" id="IPR011989">
    <property type="entry name" value="ARM-like"/>
</dbReference>
<dbReference type="SMART" id="SM00567">
    <property type="entry name" value="EZ_HEAT"/>
    <property type="match status" value="2"/>
</dbReference>